<sequence>MTQANIPNIIPTISITMGQTIPLLLSSIALEELALAHIMNAEAEKIQLVLGTLKQSKSKLSTETISLSNLLLINQSVRKTLQEVIKKEMLLQFKFDNVLDLIQITHVKK</sequence>
<organism evidence="1 2">
    <name type="scientific">Paenibacillus vini</name>
    <dbReference type="NCBI Taxonomy" id="1476024"/>
    <lineage>
        <taxon>Bacteria</taxon>
        <taxon>Bacillati</taxon>
        <taxon>Bacillota</taxon>
        <taxon>Bacilli</taxon>
        <taxon>Bacillales</taxon>
        <taxon>Paenibacillaceae</taxon>
        <taxon>Paenibacillus</taxon>
    </lineage>
</organism>
<dbReference type="Proteomes" id="UP000679992">
    <property type="component" value="Unassembled WGS sequence"/>
</dbReference>
<proteinExistence type="predicted"/>
<dbReference type="RefSeq" id="WP_213656143.1">
    <property type="nucleotide sequence ID" value="NZ_BOSL01000015.1"/>
</dbReference>
<dbReference type="InterPro" id="IPR058705">
    <property type="entry name" value="A_ENA"/>
</dbReference>
<gene>
    <name evidence="1" type="ORF">J42TS3_40900</name>
</gene>
<reference evidence="1 2" key="1">
    <citation type="submission" date="2021-03" db="EMBL/GenBank/DDBJ databases">
        <title>Antimicrobial resistance genes in bacteria isolated from Japanese honey, and their potential for conferring macrolide and lincosamide resistance in the American foulbrood pathogen Paenibacillus larvae.</title>
        <authorList>
            <person name="Okamoto M."/>
            <person name="Kumagai M."/>
            <person name="Kanamori H."/>
            <person name="Takamatsu D."/>
        </authorList>
    </citation>
    <scope>NUCLEOTIDE SEQUENCE [LARGE SCALE GENOMIC DNA]</scope>
    <source>
        <strain evidence="1 2">J42TS3</strain>
    </source>
</reference>
<dbReference type="Pfam" id="PF26595">
    <property type="entry name" value="A_ENA"/>
    <property type="match status" value="1"/>
</dbReference>
<accession>A0ABQ4MGF1</accession>
<dbReference type="EMBL" id="BOSL01000015">
    <property type="protein sequence ID" value="GIP55055.1"/>
    <property type="molecule type" value="Genomic_DNA"/>
</dbReference>
<keyword evidence="2" id="KW-1185">Reference proteome</keyword>
<evidence type="ECO:0000313" key="1">
    <source>
        <dbReference type="EMBL" id="GIP55055.1"/>
    </source>
</evidence>
<evidence type="ECO:0000313" key="2">
    <source>
        <dbReference type="Proteomes" id="UP000679992"/>
    </source>
</evidence>
<name>A0ABQ4MGF1_9BACL</name>
<comment type="caution">
    <text evidence="1">The sequence shown here is derived from an EMBL/GenBank/DDBJ whole genome shotgun (WGS) entry which is preliminary data.</text>
</comment>
<protein>
    <submittedName>
        <fullName evidence="1">Uncharacterized protein</fullName>
    </submittedName>
</protein>